<organism evidence="2 3">
    <name type="scientific">Flavobacterium sinopsychrotolerans</name>
    <dbReference type="NCBI Taxonomy" id="604089"/>
    <lineage>
        <taxon>Bacteria</taxon>
        <taxon>Pseudomonadati</taxon>
        <taxon>Bacteroidota</taxon>
        <taxon>Flavobacteriia</taxon>
        <taxon>Flavobacteriales</taxon>
        <taxon>Flavobacteriaceae</taxon>
        <taxon>Flavobacterium</taxon>
    </lineage>
</organism>
<dbReference type="InterPro" id="IPR041657">
    <property type="entry name" value="HTH_17"/>
</dbReference>
<reference evidence="3" key="1">
    <citation type="submission" date="2016-10" db="EMBL/GenBank/DDBJ databases">
        <authorList>
            <person name="Varghese N."/>
            <person name="Submissions S."/>
        </authorList>
    </citation>
    <scope>NUCLEOTIDE SEQUENCE [LARGE SCALE GENOMIC DNA]</scope>
    <source>
        <strain evidence="3">CGMCC 1.8704</strain>
    </source>
</reference>
<gene>
    <name evidence="2" type="ORF">SAMN04487942_1737</name>
</gene>
<sequence>MALENTSTSPSNKNRMYREQLITMEDLNEFRSLLLNDLLTIIQSKPLKQKQWLKSNEVRKLLNISPGTLQNLRINGTLTYTKIGGIMYYDQSDIDKLLNGNKVNALPTLFK</sequence>
<feature type="domain" description="Helix-turn-helix" evidence="1">
    <location>
        <begin position="52"/>
        <end position="101"/>
    </location>
</feature>
<evidence type="ECO:0000313" key="3">
    <source>
        <dbReference type="Proteomes" id="UP000198657"/>
    </source>
</evidence>
<accession>A0A1H8LYD8</accession>
<dbReference type="EMBL" id="FODN01000003">
    <property type="protein sequence ID" value="SEO10115.1"/>
    <property type="molecule type" value="Genomic_DNA"/>
</dbReference>
<dbReference type="RefSeq" id="WP_167543038.1">
    <property type="nucleotide sequence ID" value="NZ_CBCSFM010000005.1"/>
</dbReference>
<keyword evidence="3" id="KW-1185">Reference proteome</keyword>
<dbReference type="Pfam" id="PF12728">
    <property type="entry name" value="HTH_17"/>
    <property type="match status" value="1"/>
</dbReference>
<dbReference type="PANTHER" id="PTHR34585:SF22">
    <property type="entry name" value="HELIX-TURN-HELIX DOMAIN-CONTAINING PROTEIN"/>
    <property type="match status" value="1"/>
</dbReference>
<name>A0A1H8LYD8_9FLAO</name>
<dbReference type="SUPFAM" id="SSF46955">
    <property type="entry name" value="Putative DNA-binding domain"/>
    <property type="match status" value="1"/>
</dbReference>
<protein>
    <submittedName>
        <fullName evidence="2">Helix-turn-helix domain-containing protein</fullName>
    </submittedName>
</protein>
<dbReference type="AlphaFoldDB" id="A0A1H8LYD8"/>
<dbReference type="InterPro" id="IPR009061">
    <property type="entry name" value="DNA-bd_dom_put_sf"/>
</dbReference>
<evidence type="ECO:0000259" key="1">
    <source>
        <dbReference type="Pfam" id="PF12728"/>
    </source>
</evidence>
<dbReference type="PANTHER" id="PTHR34585">
    <property type="match status" value="1"/>
</dbReference>
<dbReference type="Proteomes" id="UP000198657">
    <property type="component" value="Unassembled WGS sequence"/>
</dbReference>
<proteinExistence type="predicted"/>
<evidence type="ECO:0000313" key="2">
    <source>
        <dbReference type="EMBL" id="SEO10115.1"/>
    </source>
</evidence>
<dbReference type="STRING" id="604089.SAMN04487942_1737"/>